<accession>X1BIS6</accession>
<comment type="caution">
    <text evidence="2">The sequence shown here is derived from an EMBL/GenBank/DDBJ whole genome shotgun (WGS) entry which is preliminary data.</text>
</comment>
<proteinExistence type="predicted"/>
<feature type="compositionally biased region" description="Basic residues" evidence="1">
    <location>
        <begin position="115"/>
        <end position="125"/>
    </location>
</feature>
<feature type="region of interest" description="Disordered" evidence="1">
    <location>
        <begin position="102"/>
        <end position="125"/>
    </location>
</feature>
<reference evidence="2" key="1">
    <citation type="journal article" date="2014" name="Front. Microbiol.">
        <title>High frequency of phylogenetically diverse reductive dehalogenase-homologous genes in deep subseafloor sedimentary metagenomes.</title>
        <authorList>
            <person name="Kawai M."/>
            <person name="Futagami T."/>
            <person name="Toyoda A."/>
            <person name="Takaki Y."/>
            <person name="Nishi S."/>
            <person name="Hori S."/>
            <person name="Arai W."/>
            <person name="Tsubouchi T."/>
            <person name="Morono Y."/>
            <person name="Uchiyama I."/>
            <person name="Ito T."/>
            <person name="Fujiyama A."/>
            <person name="Inagaki F."/>
            <person name="Takami H."/>
        </authorList>
    </citation>
    <scope>NUCLEOTIDE SEQUENCE</scope>
    <source>
        <strain evidence="2">Expedition CK06-06</strain>
    </source>
</reference>
<evidence type="ECO:0000256" key="1">
    <source>
        <dbReference type="SAM" id="MobiDB-lite"/>
    </source>
</evidence>
<dbReference type="EMBL" id="BART01021073">
    <property type="protein sequence ID" value="GAG95814.1"/>
    <property type="molecule type" value="Genomic_DNA"/>
</dbReference>
<sequence length="125" mass="14465">MAEVKKRARVGPHALILFDIILTKRVYSLRDIQRKKFSSYSEKKLEKELEKLLASGLIKGNIYNFHVDPLDSRVSKPSLAPRRISDSQFRFGNGKLEDKKITKSSLTTRAEKEGKRKKRLRGEYS</sequence>
<evidence type="ECO:0000313" key="2">
    <source>
        <dbReference type="EMBL" id="GAG95814.1"/>
    </source>
</evidence>
<dbReference type="AlphaFoldDB" id="X1BIS6"/>
<name>X1BIS6_9ZZZZ</name>
<organism evidence="2">
    <name type="scientific">marine sediment metagenome</name>
    <dbReference type="NCBI Taxonomy" id="412755"/>
    <lineage>
        <taxon>unclassified sequences</taxon>
        <taxon>metagenomes</taxon>
        <taxon>ecological metagenomes</taxon>
    </lineage>
</organism>
<protein>
    <submittedName>
        <fullName evidence="2">Uncharacterized protein</fullName>
    </submittedName>
</protein>
<gene>
    <name evidence="2" type="ORF">S01H4_38990</name>
</gene>